<dbReference type="OrthoDB" id="9794977at2"/>
<protein>
    <recommendedName>
        <fullName evidence="2">VanZ-like domain-containing protein</fullName>
    </recommendedName>
</protein>
<feature type="domain" description="VanZ-like" evidence="2">
    <location>
        <begin position="36"/>
        <end position="131"/>
    </location>
</feature>
<evidence type="ECO:0000256" key="1">
    <source>
        <dbReference type="SAM" id="Phobius"/>
    </source>
</evidence>
<keyword evidence="4" id="KW-1185">Reference proteome</keyword>
<evidence type="ECO:0000313" key="4">
    <source>
        <dbReference type="Proteomes" id="UP000198736"/>
    </source>
</evidence>
<dbReference type="AlphaFoldDB" id="A0A0S4L9I8"/>
<accession>A0A0S4L9I8</accession>
<feature type="transmembrane region" description="Helical" evidence="1">
    <location>
        <begin position="59"/>
        <end position="75"/>
    </location>
</feature>
<dbReference type="RefSeq" id="WP_090895704.1">
    <property type="nucleotide sequence ID" value="NZ_CZPZ01000008.1"/>
</dbReference>
<dbReference type="NCBIfam" id="NF037970">
    <property type="entry name" value="vanZ_1"/>
    <property type="match status" value="1"/>
</dbReference>
<organism evidence="3 4">
    <name type="scientific">Candidatus Nitrospira nitrificans</name>
    <dbReference type="NCBI Taxonomy" id="1742973"/>
    <lineage>
        <taxon>Bacteria</taxon>
        <taxon>Pseudomonadati</taxon>
        <taxon>Nitrospirota</taxon>
        <taxon>Nitrospiria</taxon>
        <taxon>Nitrospirales</taxon>
        <taxon>Nitrospiraceae</taxon>
        <taxon>Nitrospira</taxon>
    </lineage>
</organism>
<gene>
    <name evidence="3" type="ORF">COMA2_160111</name>
</gene>
<keyword evidence="1" id="KW-1133">Transmembrane helix</keyword>
<dbReference type="InterPro" id="IPR006976">
    <property type="entry name" value="VanZ-like"/>
</dbReference>
<feature type="transmembrane region" description="Helical" evidence="1">
    <location>
        <begin position="12"/>
        <end position="33"/>
    </location>
</feature>
<feature type="transmembrane region" description="Helical" evidence="1">
    <location>
        <begin position="112"/>
        <end position="132"/>
    </location>
</feature>
<keyword evidence="1" id="KW-0812">Transmembrane</keyword>
<dbReference type="Pfam" id="PF04892">
    <property type="entry name" value="VanZ"/>
    <property type="match status" value="1"/>
</dbReference>
<dbReference type="EMBL" id="CZPZ01000008">
    <property type="protein sequence ID" value="CUS34371.1"/>
    <property type="molecule type" value="Genomic_DNA"/>
</dbReference>
<dbReference type="Proteomes" id="UP000198736">
    <property type="component" value="Unassembled WGS sequence"/>
</dbReference>
<keyword evidence="1" id="KW-0472">Membrane</keyword>
<reference evidence="4" key="1">
    <citation type="submission" date="2015-10" db="EMBL/GenBank/DDBJ databases">
        <authorList>
            <person name="Luecker S."/>
            <person name="Luecker S."/>
        </authorList>
    </citation>
    <scope>NUCLEOTIDE SEQUENCE [LARGE SCALE GENOMIC DNA]</scope>
</reference>
<feature type="transmembrane region" description="Helical" evidence="1">
    <location>
        <begin position="87"/>
        <end position="106"/>
    </location>
</feature>
<evidence type="ECO:0000259" key="2">
    <source>
        <dbReference type="Pfam" id="PF04892"/>
    </source>
</evidence>
<sequence>MRRCTELKPKSRVLWFLLAVLSIAPLLPLSNFVGHPHWDHIRWIPFQDFALSRNMLKDIVGNTLWFMMLGYLLHYRLNKDSRALRTIATITAIAGGISLSIEFFQVFCHNRIASITDVICNVLGAGLGGYLAEKQRADSYRTMTSNVAMEGEGSKTIR</sequence>
<dbReference type="PANTHER" id="PTHR28008">
    <property type="entry name" value="DOMAIN PROTEIN, PUTATIVE (AFU_ORTHOLOGUE AFUA_3G10980)-RELATED"/>
    <property type="match status" value="1"/>
</dbReference>
<dbReference type="STRING" id="1742973.COMA2_160111"/>
<proteinExistence type="predicted"/>
<dbReference type="PANTHER" id="PTHR28008:SF1">
    <property type="entry name" value="DOMAIN PROTEIN, PUTATIVE (AFU_ORTHOLOGUE AFUA_3G10980)-RELATED"/>
    <property type="match status" value="1"/>
</dbReference>
<evidence type="ECO:0000313" key="3">
    <source>
        <dbReference type="EMBL" id="CUS34371.1"/>
    </source>
</evidence>
<name>A0A0S4L9I8_9BACT</name>